<dbReference type="PROSITE" id="PS51257">
    <property type="entry name" value="PROKAR_LIPOPROTEIN"/>
    <property type="match status" value="1"/>
</dbReference>
<evidence type="ECO:0000259" key="2">
    <source>
        <dbReference type="PROSITE" id="PS50093"/>
    </source>
</evidence>
<protein>
    <recommendedName>
        <fullName evidence="2">PKD domain-containing protein</fullName>
    </recommendedName>
</protein>
<dbReference type="PROSITE" id="PS50093">
    <property type="entry name" value="PKD"/>
    <property type="match status" value="1"/>
</dbReference>
<dbReference type="RefSeq" id="WP_108213940.1">
    <property type="nucleotide sequence ID" value="NZ_QBKI01000016.1"/>
</dbReference>
<dbReference type="OrthoDB" id="5381604at2"/>
<dbReference type="InterPro" id="IPR035986">
    <property type="entry name" value="PKD_dom_sf"/>
</dbReference>
<reference evidence="3 4" key="1">
    <citation type="submission" date="2018-04" db="EMBL/GenBank/DDBJ databases">
        <title>Genomic Encyclopedia of Archaeal and Bacterial Type Strains, Phase II (KMG-II): from individual species to whole genera.</title>
        <authorList>
            <person name="Goeker M."/>
        </authorList>
    </citation>
    <scope>NUCLEOTIDE SEQUENCE [LARGE SCALE GENOMIC DNA]</scope>
    <source>
        <strain evidence="3 4">DSM 100162</strain>
    </source>
</reference>
<name>A0A2T5Y3F2_9BACT</name>
<evidence type="ECO:0000313" key="4">
    <source>
        <dbReference type="Proteomes" id="UP000244225"/>
    </source>
</evidence>
<keyword evidence="4" id="KW-1185">Reference proteome</keyword>
<evidence type="ECO:0000313" key="3">
    <source>
        <dbReference type="EMBL" id="PTX10691.1"/>
    </source>
</evidence>
<dbReference type="SUPFAM" id="SSF49299">
    <property type="entry name" value="PKD domain"/>
    <property type="match status" value="1"/>
</dbReference>
<feature type="chain" id="PRO_5015433891" description="PKD domain-containing protein" evidence="1">
    <location>
        <begin position="26"/>
        <end position="481"/>
    </location>
</feature>
<feature type="signal peptide" evidence="1">
    <location>
        <begin position="1"/>
        <end position="25"/>
    </location>
</feature>
<proteinExistence type="predicted"/>
<accession>A0A2T5Y3F2</accession>
<keyword evidence="1" id="KW-0732">Signal</keyword>
<dbReference type="Proteomes" id="UP000244225">
    <property type="component" value="Unassembled WGS sequence"/>
</dbReference>
<dbReference type="InterPro" id="IPR000601">
    <property type="entry name" value="PKD_dom"/>
</dbReference>
<feature type="domain" description="PKD" evidence="2">
    <location>
        <begin position="72"/>
        <end position="123"/>
    </location>
</feature>
<dbReference type="Pfam" id="PF18911">
    <property type="entry name" value="PKD_4"/>
    <property type="match status" value="1"/>
</dbReference>
<dbReference type="InterPro" id="IPR013783">
    <property type="entry name" value="Ig-like_fold"/>
</dbReference>
<dbReference type="AlphaFoldDB" id="A0A2T5Y3F2"/>
<evidence type="ECO:0000256" key="1">
    <source>
        <dbReference type="SAM" id="SignalP"/>
    </source>
</evidence>
<gene>
    <name evidence="3" type="ORF">C8N40_11632</name>
</gene>
<dbReference type="EMBL" id="QBKI01000016">
    <property type="protein sequence ID" value="PTX10691.1"/>
    <property type="molecule type" value="Genomic_DNA"/>
</dbReference>
<dbReference type="Gene3D" id="2.60.40.10">
    <property type="entry name" value="Immunoglobulins"/>
    <property type="match status" value="1"/>
</dbReference>
<organism evidence="3 4">
    <name type="scientific">Pontibacter mucosus</name>
    <dbReference type="NCBI Taxonomy" id="1649266"/>
    <lineage>
        <taxon>Bacteria</taxon>
        <taxon>Pseudomonadati</taxon>
        <taxon>Bacteroidota</taxon>
        <taxon>Cytophagia</taxon>
        <taxon>Cytophagales</taxon>
        <taxon>Hymenobacteraceae</taxon>
        <taxon>Pontibacter</taxon>
    </lineage>
</organism>
<sequence length="481" mass="53556">MRHSIFINNFYVLLMAVLLTGAFSACTPESSDKELAPAPTAEMVKFTATPTADNANIINFRNETPGAFKAIWDFGNGGAAEGDQVQGAFAVEGDYTVTLTVFTSGGYAKSSQVIHIAETDVSMLDREDYNFLTGGAEAANGKTWVMEKDFRGHLGVGENVATNPSPNWWAAGANEKAGVGMYDDEMTFKLEGFSYTYKNNGDTYANKDYATEIGGASGASEDVTVSYTPPTNLSWSITEDNGVKYLTISNSGFLSYYVGVSKYRILALSENEMYLMSGQKGVPGNAWFYRFVPKGYTRPVEEKPYKITDIYDDFDTNGNVVWKTENLLLNESYDNPAPFPINKSAKVAMYVKQAGQQYEFANMFTDFEHKLDLRERHVFKIKVFIPGYNDFETAEGETWANPRLLKQVSIKLQDGTSSQPWANQVEVKQQVDKLNEWVELTFDFGAAETINRKDLDRIVIQAGGEGNFIPGIFFLDDFRLE</sequence>
<comment type="caution">
    <text evidence="3">The sequence shown here is derived from an EMBL/GenBank/DDBJ whole genome shotgun (WGS) entry which is preliminary data.</text>
</comment>